<dbReference type="Proteomes" id="UP000214566">
    <property type="component" value="Unassembled WGS sequence"/>
</dbReference>
<accession>A0A238D3Y7</accession>
<gene>
    <name evidence="1" type="ORF">THIARS_60720</name>
</gene>
<dbReference type="RefSeq" id="WP_186436594.1">
    <property type="nucleotide sequence ID" value="NZ_LT592170.1"/>
</dbReference>
<proteinExistence type="predicted"/>
<reference evidence="1 2" key="1">
    <citation type="submission" date="2016-06" db="EMBL/GenBank/DDBJ databases">
        <authorList>
            <person name="Kjaerup R.B."/>
            <person name="Dalgaard T.S."/>
            <person name="Juul-Madsen H.R."/>
        </authorList>
    </citation>
    <scope>NUCLEOTIDE SEQUENCE [LARGE SCALE GENOMIC DNA]</scope>
    <source>
        <strain evidence="1 2">DSM 16361</strain>
    </source>
</reference>
<dbReference type="EMBL" id="FLMQ01000055">
    <property type="protein sequence ID" value="SBP88007.1"/>
    <property type="molecule type" value="Genomic_DNA"/>
</dbReference>
<keyword evidence="2" id="KW-1185">Reference proteome</keyword>
<evidence type="ECO:0000313" key="2">
    <source>
        <dbReference type="Proteomes" id="UP000214566"/>
    </source>
</evidence>
<dbReference type="AlphaFoldDB" id="A0A238D3Y7"/>
<name>A0A238D3Y7_THIDL</name>
<sequence>MKQLNFGFPIPEGYTVVFRAWITLKNGQKLYASQIGKRAFPLLVRVDKG</sequence>
<organism evidence="1 2">
    <name type="scientific">Thiomonas delicata</name>
    <name type="common">Thiomonas cuprina</name>
    <dbReference type="NCBI Taxonomy" id="364030"/>
    <lineage>
        <taxon>Bacteria</taxon>
        <taxon>Pseudomonadati</taxon>
        <taxon>Pseudomonadota</taxon>
        <taxon>Betaproteobacteria</taxon>
        <taxon>Burkholderiales</taxon>
        <taxon>Thiomonas</taxon>
    </lineage>
</organism>
<protein>
    <submittedName>
        <fullName evidence="1">Uncharacterized protein</fullName>
    </submittedName>
</protein>
<evidence type="ECO:0000313" key="1">
    <source>
        <dbReference type="EMBL" id="SBP88007.1"/>
    </source>
</evidence>